<protein>
    <recommendedName>
        <fullName evidence="4">Fungal-type protein kinase domain-containing protein</fullName>
    </recommendedName>
</protein>
<feature type="region of interest" description="Disordered" evidence="1">
    <location>
        <begin position="423"/>
        <end position="467"/>
    </location>
</feature>
<evidence type="ECO:0008006" key="4">
    <source>
        <dbReference type="Google" id="ProtNLM"/>
    </source>
</evidence>
<dbReference type="Proteomes" id="UP001433268">
    <property type="component" value="Unassembled WGS sequence"/>
</dbReference>
<comment type="caution">
    <text evidence="2">The sequence shown here is derived from an EMBL/GenBank/DDBJ whole genome shotgun (WGS) entry which is preliminary data.</text>
</comment>
<evidence type="ECO:0000256" key="1">
    <source>
        <dbReference type="SAM" id="MobiDB-lite"/>
    </source>
</evidence>
<sequence>MGSSDDDLNIENGCKPDLKRCQANFVTSDHARGEIEKGVFSGEKTQPITINRLFCLPEPILSNDESDSDDTQSWNDDFVEVSEAHISTWDAFNDENVDIMFWDFLDEKLQPIHNSNLMVAYGGSHHKSGIDDTREVFAIEEECHLNIMMESASIARVLEMAFAFTAKEFQERVNASSASGTLDTGYEANRIRITRSSFVRKSSETIPDWLFCLVSESASRERWHDLRWALRWAYEQNAVTGPDDDEPDGPDPDGGPTLANILSQFAGDGIDVPVVGEVKRKAVFNPANLADPDKFPQVRSTLGQMLMYCRWAKTRYAFVLTSEEVTCLRFFRLEDSKEEEQFGVHYAVLPWKREPGKVSVWKGIWALVMLSLHNKHRPIVPEDQIHDLNSWSRVTDNDQDQGRWENHLSKIVVDDGYWAERARAMDASSHESAAQPDRHEEGKATGQRPKRSTSGSVERPCKVIKSK</sequence>
<accession>A0ABR1VVW6</accession>
<name>A0ABR1VVW6_9PEZI</name>
<organism evidence="2 3">
    <name type="scientific">Apiospora hydei</name>
    <dbReference type="NCBI Taxonomy" id="1337664"/>
    <lineage>
        <taxon>Eukaryota</taxon>
        <taxon>Fungi</taxon>
        <taxon>Dikarya</taxon>
        <taxon>Ascomycota</taxon>
        <taxon>Pezizomycotina</taxon>
        <taxon>Sordariomycetes</taxon>
        <taxon>Xylariomycetidae</taxon>
        <taxon>Amphisphaeriales</taxon>
        <taxon>Apiosporaceae</taxon>
        <taxon>Apiospora</taxon>
    </lineage>
</organism>
<dbReference type="RefSeq" id="XP_066666330.1">
    <property type="nucleotide sequence ID" value="XM_066814368.1"/>
</dbReference>
<evidence type="ECO:0000313" key="2">
    <source>
        <dbReference type="EMBL" id="KAK8075390.1"/>
    </source>
</evidence>
<proteinExistence type="predicted"/>
<evidence type="ECO:0000313" key="3">
    <source>
        <dbReference type="Proteomes" id="UP001433268"/>
    </source>
</evidence>
<reference evidence="2 3" key="1">
    <citation type="submission" date="2023-01" db="EMBL/GenBank/DDBJ databases">
        <title>Analysis of 21 Apiospora genomes using comparative genomics revels a genus with tremendous synthesis potential of carbohydrate active enzymes and secondary metabolites.</title>
        <authorList>
            <person name="Sorensen T."/>
        </authorList>
    </citation>
    <scope>NUCLEOTIDE SEQUENCE [LARGE SCALE GENOMIC DNA]</scope>
    <source>
        <strain evidence="2 3">CBS 114990</strain>
    </source>
</reference>
<keyword evidence="3" id="KW-1185">Reference proteome</keyword>
<dbReference type="GeneID" id="92047428"/>
<gene>
    <name evidence="2" type="ORF">PG997_010053</name>
</gene>
<dbReference type="EMBL" id="JAQQWN010000007">
    <property type="protein sequence ID" value="KAK8075390.1"/>
    <property type="molecule type" value="Genomic_DNA"/>
</dbReference>